<dbReference type="Proteomes" id="UP000282977">
    <property type="component" value="Unassembled WGS sequence"/>
</dbReference>
<reference evidence="1 2" key="1">
    <citation type="submission" date="2019-01" db="EMBL/GenBank/DDBJ databases">
        <authorList>
            <person name="Chen W.-M."/>
        </authorList>
    </citation>
    <scope>NUCLEOTIDE SEQUENCE [LARGE SCALE GENOMIC DNA]</scope>
    <source>
        <strain evidence="1 2">TLA-22</strain>
    </source>
</reference>
<dbReference type="OrthoDB" id="8778913at2"/>
<evidence type="ECO:0000313" key="1">
    <source>
        <dbReference type="EMBL" id="RVT43930.1"/>
    </source>
</evidence>
<dbReference type="EMBL" id="RZUL01000001">
    <property type="protein sequence ID" value="RVT43930.1"/>
    <property type="molecule type" value="Genomic_DNA"/>
</dbReference>
<name>A0A437JE33_9SPHN</name>
<dbReference type="AlphaFoldDB" id="A0A437JE33"/>
<evidence type="ECO:0000313" key="2">
    <source>
        <dbReference type="Proteomes" id="UP000282977"/>
    </source>
</evidence>
<comment type="caution">
    <text evidence="1">The sequence shown here is derived from an EMBL/GenBank/DDBJ whole genome shotgun (WGS) entry which is preliminary data.</text>
</comment>
<sequence length="298" mass="33035">MPRVIDTPTDAVIDLDTLVAHIETAPFDPDDSDALVALGPMLRALANNRTFLTDMAIAELKTRCAGQIRDNGYSAQVMMLRPPGGRYLLRAAFWPAMQDHVVRMSGTAPFFYHVPHDHAFHFLTIGYLGPGYRSDYYEYDGAKVAGAPGEHAGLRFVERSRLDEGRMLLYRANIDVHDQLPPDALSVSLSIMGVAPDQGWRRQYRFDTATGCIAEAMTLSSAELLLALAVQCGTDNGLDMAEDFARRHPCDAMRWTAWEAIASTLPKEQGAADHWHRGMRNDSALVRMASRARLEAES</sequence>
<protein>
    <submittedName>
        <fullName evidence="1">Transposase</fullName>
    </submittedName>
</protein>
<keyword evidence="2" id="KW-1185">Reference proteome</keyword>
<gene>
    <name evidence="1" type="ORF">ENE74_04950</name>
</gene>
<proteinExistence type="predicted"/>
<organism evidence="1 2">
    <name type="scientific">Sphingobium algorifonticola</name>
    <dbReference type="NCBI Taxonomy" id="2008318"/>
    <lineage>
        <taxon>Bacteria</taxon>
        <taxon>Pseudomonadati</taxon>
        <taxon>Pseudomonadota</taxon>
        <taxon>Alphaproteobacteria</taxon>
        <taxon>Sphingomonadales</taxon>
        <taxon>Sphingomonadaceae</taxon>
        <taxon>Sphingobium</taxon>
    </lineage>
</organism>
<accession>A0A437JE33</accession>